<dbReference type="AlphaFoldDB" id="A0A1H7NNC1"/>
<evidence type="ECO:0000313" key="2">
    <source>
        <dbReference type="Proteomes" id="UP000198916"/>
    </source>
</evidence>
<dbReference type="STRING" id="332977.SAMN05421740_10445"/>
<reference evidence="2" key="1">
    <citation type="submission" date="2016-10" db="EMBL/GenBank/DDBJ databases">
        <authorList>
            <person name="Varghese N."/>
            <person name="Submissions S."/>
        </authorList>
    </citation>
    <scope>NUCLEOTIDE SEQUENCE [LARGE SCALE GENOMIC DNA]</scope>
    <source>
        <strain evidence="2">Jip14</strain>
    </source>
</reference>
<dbReference type="SUPFAM" id="SSF51161">
    <property type="entry name" value="Trimeric LpxA-like enzymes"/>
    <property type="match status" value="1"/>
</dbReference>
<dbReference type="EMBL" id="FNZR01000004">
    <property type="protein sequence ID" value="SEL24814.1"/>
    <property type="molecule type" value="Genomic_DNA"/>
</dbReference>
<organism evidence="1 2">
    <name type="scientific">Parapedobacter koreensis</name>
    <dbReference type="NCBI Taxonomy" id="332977"/>
    <lineage>
        <taxon>Bacteria</taxon>
        <taxon>Pseudomonadati</taxon>
        <taxon>Bacteroidota</taxon>
        <taxon>Sphingobacteriia</taxon>
        <taxon>Sphingobacteriales</taxon>
        <taxon>Sphingobacteriaceae</taxon>
        <taxon>Parapedobacter</taxon>
    </lineage>
</organism>
<dbReference type="GO" id="GO:0016740">
    <property type="term" value="F:transferase activity"/>
    <property type="evidence" value="ECO:0007669"/>
    <property type="project" value="UniProtKB-KW"/>
</dbReference>
<dbReference type="RefSeq" id="WP_090605532.1">
    <property type="nucleotide sequence ID" value="NZ_FNZR01000004.1"/>
</dbReference>
<dbReference type="OrthoDB" id="9801697at2"/>
<keyword evidence="2" id="KW-1185">Reference proteome</keyword>
<evidence type="ECO:0000313" key="1">
    <source>
        <dbReference type="EMBL" id="SEL24814.1"/>
    </source>
</evidence>
<sequence>MIKKLFAFFMPWALKRRILNTWFGYEIHPSARIGFAWIFPKKLVMQERSKIAHFSIAIHLDHVKLGTYASIGRSNWITGFPTSSASRHFTHQQGKRKSELIIGDHSAITKNHHIDCTNSIILGKFVTIAGYRSQFLTHSINIEEGRQDSYPIHIGDYCFVGTNSVVLGGAKLPSYSVLGAKSLLNKAFEQQFALYAGVPAAFVKPLNKDAKYFTRQTGYIF</sequence>
<dbReference type="InterPro" id="IPR051159">
    <property type="entry name" value="Hexapeptide_acetyltransf"/>
</dbReference>
<dbReference type="InterPro" id="IPR011004">
    <property type="entry name" value="Trimer_LpxA-like_sf"/>
</dbReference>
<dbReference type="Proteomes" id="UP000198916">
    <property type="component" value="Unassembled WGS sequence"/>
</dbReference>
<proteinExistence type="predicted"/>
<name>A0A1H7NNC1_9SPHI</name>
<accession>A0A1H7NNC1</accession>
<dbReference type="Gene3D" id="2.160.10.10">
    <property type="entry name" value="Hexapeptide repeat proteins"/>
    <property type="match status" value="1"/>
</dbReference>
<dbReference type="PANTHER" id="PTHR23416:SF78">
    <property type="entry name" value="LIPOPOLYSACCHARIDE BIOSYNTHESIS O-ACETYL TRANSFERASE WBBJ-RELATED"/>
    <property type="match status" value="1"/>
</dbReference>
<gene>
    <name evidence="1" type="ORF">SAMN05421740_10445</name>
</gene>
<protein>
    <submittedName>
        <fullName evidence="1">Transferase hexapeptide (Six repeat-containing protein)</fullName>
    </submittedName>
</protein>
<keyword evidence="1" id="KW-0808">Transferase</keyword>
<dbReference type="PANTHER" id="PTHR23416">
    <property type="entry name" value="SIALIC ACID SYNTHASE-RELATED"/>
    <property type="match status" value="1"/>
</dbReference>